<dbReference type="Pfam" id="PF12275">
    <property type="entry name" value="DUF3616"/>
    <property type="match status" value="2"/>
</dbReference>
<reference evidence="3 4" key="1">
    <citation type="journal article" date="2012" name="PLoS ONE">
        <title>Genome sequence and transcriptome analysis of the radioresistant bacterium Deinococcus gobiensis: insights into the extreme environmental adaptations.</title>
        <authorList>
            <person name="Yuan M."/>
            <person name="Chen M."/>
            <person name="Zhang W."/>
            <person name="Lu W."/>
            <person name="Wang J."/>
            <person name="Yang M."/>
            <person name="Zhao P."/>
            <person name="Tang R."/>
            <person name="Li X."/>
            <person name="Hao Y."/>
            <person name="Zhou Z."/>
            <person name="Zhan Y."/>
            <person name="Yu H."/>
            <person name="Teng C."/>
            <person name="Yan Y."/>
            <person name="Ping S."/>
            <person name="Wang Y."/>
            <person name="Lin M."/>
        </authorList>
    </citation>
    <scope>NUCLEOTIDE SEQUENCE [LARGE SCALE GENOMIC DNA]</scope>
    <source>
        <strain evidence="3 4">I-0</strain>
    </source>
</reference>
<dbReference type="Pfam" id="PF02368">
    <property type="entry name" value="Big_2"/>
    <property type="match status" value="1"/>
</dbReference>
<evidence type="ECO:0000256" key="1">
    <source>
        <dbReference type="SAM" id="SignalP"/>
    </source>
</evidence>
<dbReference type="PROSITE" id="PS51257">
    <property type="entry name" value="PROKAR_LIPOPROTEIN"/>
    <property type="match status" value="1"/>
</dbReference>
<dbReference type="STRING" id="745776.DGo_CA0644"/>
<sequence>MTQPSRRRFAALPALLLPALLLGACGQDPSPAGAAPPAAAAPAPQTPPARALGQVYELRFQNVGAQGQPTSSLTLVGGGRVSGDLGAQALTDVGDGQLGFALVATDTFSVGGVRHLRAVYRVTNNTGRALEHLTFVPVNTDEDGDPATVTSSAPTVGATYFKGLTTYGGTDASGRATALSAVTGKTLSAAQGAAVTDPEATPYTALDTSPLTPSAPSGLVIAGRAGAGWRLPTALAAGASANLTFAVDLQSDTPQTDPFNFSVVVAAGDDVNTAPTIAPAATSTPRLSLGAGTATVSGVLGDPTDPASTAGLGFTVGDRESAAGDLSVTAVSSDPGVATATLSGSGADRTLKIVPQGVGKATVTVTVSDGALSSRYVVDYAASKASGTPATSRFHTGESNASSAQALDADTMLVADDEFNALRLYSRSQSGLPLASFDFSSQLSLPDAANPELDLEASTRSGDRLYWLGSHSNSRTGKVRANRYRLFATDLSGSGAGATLSFVGHYDNLRADLIAWDNAGGHGLGAKYLGLDASAATGVVPEAEDGSGFNIEGLSFAPGSATTALLGFRAPNEPATARRAALIVPVTNFTALVTGTATKATFDPPVLLDLGGRGVRELKCNASGCLILAGPASGGGNFALYTWSGDRADPAQFRGDLSALAADSDGSLESLVDLPGGGLTTPAADGGSVQVLSDNGDTVYAGDGVIAKDAPALWQKFRSDVVTLGAAQTCTVNGVTVSPASASVAVGAQTTFTAAVSTSPAGCPVTVTYASTDTSVATVNPTTGVATGVAQGTAGITATASAGYGSAPVSSSPATLNVNAAPDYSLSLGNPSPATFTASAGGGASAALTLKASGGYSGAPTFTVASSPAGVTGSVSGSGGAFTVNLSVPAGLAPGSYSLSVTGTDGALSRTSNAVTVTVAAATAPNVVVYRVGDGSAALSSVGTAVFLDTFKTDTGALLRTLAMPTATSGTNRALVASGSATSEGLLTRSADGRYLLVPGYGAAVGTASVAGTAATAVPRVVGRVDAAGTVDTTTALTDAANSNNIRSAASPDGSALYVSGGAGGVRFAPLGGTTSTQLSTTVTNLRQVNVFGGQLYVSTGSGSAVRLGTVGSGAPTAPGQTITNLPGLPTSGSPFAFYFTKLGTGSAAVDTVYIADDAANTGIQKYSFDGSMWTARGAVGSASDQLRGLTGVTSGGSVTLFATSEKKLLSLTDASGFGGTLSGTPTTLATAGTNTAFRGVALAPQN</sequence>
<feature type="domain" description="BIG2" evidence="2">
    <location>
        <begin position="731"/>
        <end position="810"/>
    </location>
</feature>
<evidence type="ECO:0000313" key="4">
    <source>
        <dbReference type="Proteomes" id="UP000007575"/>
    </source>
</evidence>
<dbReference type="InterPro" id="IPR022060">
    <property type="entry name" value="DUF3616"/>
</dbReference>
<dbReference type="OrthoDB" id="63699at2"/>
<dbReference type="PATRIC" id="fig|745776.4.peg.659"/>
<keyword evidence="1" id="KW-0732">Signal</keyword>
<dbReference type="AlphaFoldDB" id="H8GX31"/>
<organism evidence="3 4">
    <name type="scientific">Deinococcus gobiensis (strain DSM 21396 / JCM 16679 / CGMCC 1.7299 / I-0)</name>
    <dbReference type="NCBI Taxonomy" id="745776"/>
    <lineage>
        <taxon>Bacteria</taxon>
        <taxon>Thermotogati</taxon>
        <taxon>Deinococcota</taxon>
        <taxon>Deinococci</taxon>
        <taxon>Deinococcales</taxon>
        <taxon>Deinococcaceae</taxon>
        <taxon>Deinococcus</taxon>
    </lineage>
</organism>
<feature type="signal peptide" evidence="1">
    <location>
        <begin position="1"/>
        <end position="34"/>
    </location>
</feature>
<gene>
    <name evidence="3" type="ordered locus">DGo_CA0644</name>
</gene>
<dbReference type="SMART" id="SM00635">
    <property type="entry name" value="BID_2"/>
    <property type="match status" value="2"/>
</dbReference>
<evidence type="ECO:0000259" key="2">
    <source>
        <dbReference type="SMART" id="SM00635"/>
    </source>
</evidence>
<dbReference type="InterPro" id="IPR003343">
    <property type="entry name" value="Big_2"/>
</dbReference>
<dbReference type="InterPro" id="IPR008964">
    <property type="entry name" value="Invasin/intimin_cell_adhesion"/>
</dbReference>
<dbReference type="KEGG" id="dgo:DGo_CA0644"/>
<dbReference type="RefSeq" id="WP_014684054.1">
    <property type="nucleotide sequence ID" value="NC_017790.1"/>
</dbReference>
<dbReference type="PROSITE" id="PS51318">
    <property type="entry name" value="TAT"/>
    <property type="match status" value="1"/>
</dbReference>
<feature type="domain" description="BIG2" evidence="2">
    <location>
        <begin position="295"/>
        <end position="377"/>
    </location>
</feature>
<dbReference type="eggNOG" id="COG5492">
    <property type="taxonomic scope" value="Bacteria"/>
</dbReference>
<protein>
    <recommendedName>
        <fullName evidence="2">BIG2 domain-containing protein</fullName>
    </recommendedName>
</protein>
<evidence type="ECO:0000313" key="3">
    <source>
        <dbReference type="EMBL" id="AFD24571.1"/>
    </source>
</evidence>
<name>H8GX31_DEIGI</name>
<feature type="chain" id="PRO_5003613051" description="BIG2 domain-containing protein" evidence="1">
    <location>
        <begin position="35"/>
        <end position="1247"/>
    </location>
</feature>
<dbReference type="Gene3D" id="2.60.40.1080">
    <property type="match status" value="1"/>
</dbReference>
<keyword evidence="4" id="KW-1185">Reference proteome</keyword>
<dbReference type="Proteomes" id="UP000007575">
    <property type="component" value="Chromosome"/>
</dbReference>
<proteinExistence type="predicted"/>
<accession>H8GX31</accession>
<dbReference type="SUPFAM" id="SSF75011">
    <property type="entry name" value="3-carboxy-cis,cis-mucoante lactonizing enzyme"/>
    <property type="match status" value="1"/>
</dbReference>
<dbReference type="SUPFAM" id="SSF49373">
    <property type="entry name" value="Invasin/intimin cell-adhesion fragments"/>
    <property type="match status" value="1"/>
</dbReference>
<dbReference type="HOGENOM" id="CLU_277164_0_0_0"/>
<dbReference type="EMBL" id="CP002191">
    <property type="protein sequence ID" value="AFD24571.1"/>
    <property type="molecule type" value="Genomic_DNA"/>
</dbReference>
<dbReference type="InterPro" id="IPR006311">
    <property type="entry name" value="TAT_signal"/>
</dbReference>